<reference evidence="3 4" key="1">
    <citation type="submission" date="2019-10" db="EMBL/GenBank/DDBJ databases">
        <title>Whole genome shotgun sequence of Streptomyces angustmyceticus NBRC 3934.</title>
        <authorList>
            <person name="Hosoyama A."/>
            <person name="Ichikawa N."/>
            <person name="Kimura A."/>
            <person name="Kitahashi Y."/>
            <person name="Komaki H."/>
            <person name="Uohara A."/>
        </authorList>
    </citation>
    <scope>NUCLEOTIDE SEQUENCE [LARGE SCALE GENOMIC DNA]</scope>
    <source>
        <strain evidence="3 4">NBRC 3934</strain>
    </source>
</reference>
<dbReference type="PROSITE" id="PS51257">
    <property type="entry name" value="PROKAR_LIPOPROTEIN"/>
    <property type="match status" value="1"/>
</dbReference>
<dbReference type="SUPFAM" id="SSF89392">
    <property type="entry name" value="Prokaryotic lipoproteins and lipoprotein localization factors"/>
    <property type="match status" value="1"/>
</dbReference>
<evidence type="ECO:0000256" key="1">
    <source>
        <dbReference type="SAM" id="MobiDB-lite"/>
    </source>
</evidence>
<evidence type="ECO:0008006" key="5">
    <source>
        <dbReference type="Google" id="ProtNLM"/>
    </source>
</evidence>
<dbReference type="EMBL" id="BLAG01000016">
    <property type="protein sequence ID" value="GES32880.1"/>
    <property type="molecule type" value="Genomic_DNA"/>
</dbReference>
<feature type="chain" id="PRO_5038425380" description="Lipoprotein" evidence="2">
    <location>
        <begin position="23"/>
        <end position="287"/>
    </location>
</feature>
<feature type="signal peptide" evidence="2">
    <location>
        <begin position="1"/>
        <end position="22"/>
    </location>
</feature>
<comment type="caution">
    <text evidence="3">The sequence shown here is derived from an EMBL/GenBank/DDBJ whole genome shotgun (WGS) entry which is preliminary data.</text>
</comment>
<organism evidence="3 4">
    <name type="scientific">Streptomyces angustmyceticus</name>
    <dbReference type="NCBI Taxonomy" id="285578"/>
    <lineage>
        <taxon>Bacteria</taxon>
        <taxon>Bacillati</taxon>
        <taxon>Actinomycetota</taxon>
        <taxon>Actinomycetes</taxon>
        <taxon>Kitasatosporales</taxon>
        <taxon>Streptomycetaceae</taxon>
        <taxon>Streptomyces</taxon>
    </lineage>
</organism>
<protein>
    <recommendedName>
        <fullName evidence="5">Lipoprotein</fullName>
    </recommendedName>
</protein>
<proteinExistence type="predicted"/>
<name>A0A5J4LMV5_9ACTN</name>
<feature type="region of interest" description="Disordered" evidence="1">
    <location>
        <begin position="26"/>
        <end position="71"/>
    </location>
</feature>
<dbReference type="Proteomes" id="UP000325598">
    <property type="component" value="Unassembled WGS sequence"/>
</dbReference>
<evidence type="ECO:0000256" key="2">
    <source>
        <dbReference type="SAM" id="SignalP"/>
    </source>
</evidence>
<dbReference type="AlphaFoldDB" id="A0A5J4LMV5"/>
<keyword evidence="4" id="KW-1185">Reference proteome</keyword>
<accession>A0A5J4LMV5</accession>
<sequence length="287" mass="29198">MRSTRIAAAVAGAVILVGGLTACNDDAGKASGGGSSSTGKGGAADGKQDPAQNPVDALKAAQEATAGKKTAKIDGSTTTTVAGKQIKQATKGGLDWSQGMQMNVENTMTGGGSPGKPIKAVYTKDAVYMNMGGAMPGGGGKPWMKYTYTTLSKQLGGSGTLFQEALQNANPGQPIDLLVASGTAKVVGKEDVNGVQATHYTGTLTLDQLSGKLGKDLRDMIRKQFAKGGAKSEQLDVWIDSNNLLVKKTEKLGGKQPSDSTAFYTAYGTKVDVAPPPASQTATPPGA</sequence>
<keyword evidence="2" id="KW-0732">Signal</keyword>
<dbReference type="InterPro" id="IPR029046">
    <property type="entry name" value="LolA/LolB/LppX"/>
</dbReference>
<dbReference type="GeneID" id="96753179"/>
<feature type="compositionally biased region" description="Gly residues" evidence="1">
    <location>
        <begin position="30"/>
        <end position="44"/>
    </location>
</feature>
<gene>
    <name evidence="3" type="ORF">San01_53680</name>
</gene>
<evidence type="ECO:0000313" key="4">
    <source>
        <dbReference type="Proteomes" id="UP000325598"/>
    </source>
</evidence>
<dbReference type="RefSeq" id="WP_158101119.1">
    <property type="nucleotide sequence ID" value="NZ_BLAG01000016.1"/>
</dbReference>
<evidence type="ECO:0000313" key="3">
    <source>
        <dbReference type="EMBL" id="GES32880.1"/>
    </source>
</evidence>
<dbReference type="Gene3D" id="2.50.20.20">
    <property type="match status" value="1"/>
</dbReference>